<dbReference type="InterPro" id="IPR025557">
    <property type="entry name" value="DUF4282"/>
</dbReference>
<gene>
    <name evidence="2" type="ORF">DEH80_11600</name>
</gene>
<dbReference type="EMBL" id="QEQK01000010">
    <property type="protein sequence ID" value="PWN55432.1"/>
    <property type="molecule type" value="Genomic_DNA"/>
</dbReference>
<keyword evidence="1" id="KW-0812">Transmembrane</keyword>
<dbReference type="OrthoDB" id="280522at2"/>
<name>A0A363UJ31_9GAMM</name>
<dbReference type="RefSeq" id="WP_109720671.1">
    <property type="nucleotide sequence ID" value="NZ_QEQK01000010.1"/>
</dbReference>
<feature type="transmembrane region" description="Helical" evidence="1">
    <location>
        <begin position="48"/>
        <end position="72"/>
    </location>
</feature>
<sequence length="89" mass="10108">MRKILFFDSMVTPRIITMVYWLLLFFVAWSGVGFMFIGFGGFSFGKFLLGLCIMGGGAIGVRIWCELLIVLFKMNESLQDIRNRAQSAI</sequence>
<keyword evidence="3" id="KW-1185">Reference proteome</keyword>
<comment type="caution">
    <text evidence="2">The sequence shown here is derived from an EMBL/GenBank/DDBJ whole genome shotgun (WGS) entry which is preliminary data.</text>
</comment>
<evidence type="ECO:0000256" key="1">
    <source>
        <dbReference type="SAM" id="Phobius"/>
    </source>
</evidence>
<dbReference type="AlphaFoldDB" id="A0A363UJ31"/>
<feature type="transmembrane region" description="Helical" evidence="1">
    <location>
        <begin position="20"/>
        <end position="42"/>
    </location>
</feature>
<evidence type="ECO:0000313" key="2">
    <source>
        <dbReference type="EMBL" id="PWN55432.1"/>
    </source>
</evidence>
<dbReference type="Pfam" id="PF14110">
    <property type="entry name" value="DUF4282"/>
    <property type="match status" value="1"/>
</dbReference>
<proteinExistence type="predicted"/>
<reference evidence="2 3" key="1">
    <citation type="submission" date="2018-05" db="EMBL/GenBank/DDBJ databases">
        <title>Abyssibacter profundi OUC007T gen. nov., sp. nov, a marine bacterium isolated from seawater of the Mariana Trench.</title>
        <authorList>
            <person name="Zhou S."/>
        </authorList>
    </citation>
    <scope>NUCLEOTIDE SEQUENCE [LARGE SCALE GENOMIC DNA]</scope>
    <source>
        <strain evidence="2 3">OUC007</strain>
    </source>
</reference>
<evidence type="ECO:0000313" key="3">
    <source>
        <dbReference type="Proteomes" id="UP000251800"/>
    </source>
</evidence>
<dbReference type="Proteomes" id="UP000251800">
    <property type="component" value="Unassembled WGS sequence"/>
</dbReference>
<protein>
    <recommendedName>
        <fullName evidence="4">DUF4282 domain-containing protein</fullName>
    </recommendedName>
</protein>
<evidence type="ECO:0008006" key="4">
    <source>
        <dbReference type="Google" id="ProtNLM"/>
    </source>
</evidence>
<keyword evidence="1" id="KW-1133">Transmembrane helix</keyword>
<keyword evidence="1" id="KW-0472">Membrane</keyword>
<accession>A0A363UJ31</accession>
<organism evidence="2 3">
    <name type="scientific">Abyssibacter profundi</name>
    <dbReference type="NCBI Taxonomy" id="2182787"/>
    <lineage>
        <taxon>Bacteria</taxon>
        <taxon>Pseudomonadati</taxon>
        <taxon>Pseudomonadota</taxon>
        <taxon>Gammaproteobacteria</taxon>
        <taxon>Chromatiales</taxon>
        <taxon>Oceanococcaceae</taxon>
        <taxon>Abyssibacter</taxon>
    </lineage>
</organism>